<gene>
    <name evidence="3" type="ORF">Q31a_52130</name>
</gene>
<proteinExistence type="predicted"/>
<accession>A0A518GE07</accession>
<dbReference type="EMBL" id="CP036298">
    <property type="protein sequence ID" value="QDV26834.1"/>
    <property type="molecule type" value="Genomic_DNA"/>
</dbReference>
<feature type="signal peptide" evidence="2">
    <location>
        <begin position="1"/>
        <end position="21"/>
    </location>
</feature>
<reference evidence="3 4" key="1">
    <citation type="submission" date="2019-02" db="EMBL/GenBank/DDBJ databases">
        <title>Deep-cultivation of Planctomycetes and their phenomic and genomic characterization uncovers novel biology.</title>
        <authorList>
            <person name="Wiegand S."/>
            <person name="Jogler M."/>
            <person name="Boedeker C."/>
            <person name="Pinto D."/>
            <person name="Vollmers J."/>
            <person name="Rivas-Marin E."/>
            <person name="Kohn T."/>
            <person name="Peeters S.H."/>
            <person name="Heuer A."/>
            <person name="Rast P."/>
            <person name="Oberbeckmann S."/>
            <person name="Bunk B."/>
            <person name="Jeske O."/>
            <person name="Meyerdierks A."/>
            <person name="Storesund J.E."/>
            <person name="Kallscheuer N."/>
            <person name="Luecker S."/>
            <person name="Lage O.M."/>
            <person name="Pohl T."/>
            <person name="Merkel B.J."/>
            <person name="Hornburger P."/>
            <person name="Mueller R.-W."/>
            <person name="Bruemmer F."/>
            <person name="Labrenz M."/>
            <person name="Spormann A.M."/>
            <person name="Op den Camp H."/>
            <person name="Overmann J."/>
            <person name="Amann R."/>
            <person name="Jetten M.S.M."/>
            <person name="Mascher T."/>
            <person name="Medema M.H."/>
            <person name="Devos D.P."/>
            <person name="Kaster A.-K."/>
            <person name="Ovreas L."/>
            <person name="Rohde M."/>
            <person name="Galperin M.Y."/>
            <person name="Jogler C."/>
        </authorList>
    </citation>
    <scope>NUCLEOTIDE SEQUENCE [LARGE SCALE GENOMIC DNA]</scope>
    <source>
        <strain evidence="3 4">Q31a</strain>
    </source>
</reference>
<keyword evidence="2" id="KW-0732">Signal</keyword>
<dbReference type="AlphaFoldDB" id="A0A518GE07"/>
<evidence type="ECO:0000256" key="1">
    <source>
        <dbReference type="SAM" id="MobiDB-lite"/>
    </source>
</evidence>
<evidence type="ECO:0000256" key="2">
    <source>
        <dbReference type="SAM" id="SignalP"/>
    </source>
</evidence>
<feature type="region of interest" description="Disordered" evidence="1">
    <location>
        <begin position="102"/>
        <end position="121"/>
    </location>
</feature>
<dbReference type="KEGG" id="ahel:Q31a_52130"/>
<evidence type="ECO:0000313" key="3">
    <source>
        <dbReference type="EMBL" id="QDV26834.1"/>
    </source>
</evidence>
<feature type="chain" id="PRO_5022071490" evidence="2">
    <location>
        <begin position="22"/>
        <end position="121"/>
    </location>
</feature>
<keyword evidence="4" id="KW-1185">Reference proteome</keyword>
<evidence type="ECO:0000313" key="4">
    <source>
        <dbReference type="Proteomes" id="UP000318017"/>
    </source>
</evidence>
<protein>
    <submittedName>
        <fullName evidence="3">Uncharacterized protein</fullName>
    </submittedName>
</protein>
<dbReference type="Proteomes" id="UP000318017">
    <property type="component" value="Chromosome"/>
</dbReference>
<organism evidence="3 4">
    <name type="scientific">Aureliella helgolandensis</name>
    <dbReference type="NCBI Taxonomy" id="2527968"/>
    <lineage>
        <taxon>Bacteria</taxon>
        <taxon>Pseudomonadati</taxon>
        <taxon>Planctomycetota</taxon>
        <taxon>Planctomycetia</taxon>
        <taxon>Pirellulales</taxon>
        <taxon>Pirellulaceae</taxon>
        <taxon>Aureliella</taxon>
    </lineage>
</organism>
<name>A0A518GE07_9BACT</name>
<sequence length="121" mass="12814" precursor="true">MYRLLLILLITVLLMGRSAHAGIMMSFTSPASDQGVAITTEPVDHGPVWDEKVPCSSSADSAVSLVNAVAMSGLNLALDQSCGNEMQPGRLLLSNARIPPKPDLDGLIKPPRSSAKQSLFL</sequence>